<evidence type="ECO:0008006" key="3">
    <source>
        <dbReference type="Google" id="ProtNLM"/>
    </source>
</evidence>
<organism evidence="1 2">
    <name type="scientific">Prorocentrum cordatum</name>
    <dbReference type="NCBI Taxonomy" id="2364126"/>
    <lineage>
        <taxon>Eukaryota</taxon>
        <taxon>Sar</taxon>
        <taxon>Alveolata</taxon>
        <taxon>Dinophyceae</taxon>
        <taxon>Prorocentrales</taxon>
        <taxon>Prorocentraceae</taxon>
        <taxon>Prorocentrum</taxon>
    </lineage>
</organism>
<protein>
    <recommendedName>
        <fullName evidence="3">Prohibitin</fullName>
    </recommendedName>
</protein>
<comment type="caution">
    <text evidence="1">The sequence shown here is derived from an EMBL/GenBank/DDBJ whole genome shotgun (WGS) entry which is preliminary data.</text>
</comment>
<evidence type="ECO:0000313" key="2">
    <source>
        <dbReference type="Proteomes" id="UP001189429"/>
    </source>
</evidence>
<sequence length="114" mass="12709">MGNFFKATDVPPEVAEAIKAKQELRKAEQAAQRFAAVVLRARGELETATDAREEKIAEQAVAEAAYRLALQTLQKEQARDSPQTHGNKIVIDFEIFETADPDDMDDAEKNTFTQ</sequence>
<dbReference type="EMBL" id="CAUYUJ010007914">
    <property type="protein sequence ID" value="CAK0822342.1"/>
    <property type="molecule type" value="Genomic_DNA"/>
</dbReference>
<gene>
    <name evidence="1" type="ORF">PCOR1329_LOCUS23397</name>
</gene>
<evidence type="ECO:0000313" key="1">
    <source>
        <dbReference type="EMBL" id="CAK0822342.1"/>
    </source>
</evidence>
<reference evidence="1" key="1">
    <citation type="submission" date="2023-10" db="EMBL/GenBank/DDBJ databases">
        <authorList>
            <person name="Chen Y."/>
            <person name="Shah S."/>
            <person name="Dougan E. K."/>
            <person name="Thang M."/>
            <person name="Chan C."/>
        </authorList>
    </citation>
    <scope>NUCLEOTIDE SEQUENCE [LARGE SCALE GENOMIC DNA]</scope>
</reference>
<dbReference type="Proteomes" id="UP001189429">
    <property type="component" value="Unassembled WGS sequence"/>
</dbReference>
<proteinExistence type="predicted"/>
<name>A0ABN9RSU0_9DINO</name>
<keyword evidence="2" id="KW-1185">Reference proteome</keyword>
<accession>A0ABN9RSU0</accession>